<feature type="compositionally biased region" description="Polar residues" evidence="1">
    <location>
        <begin position="1032"/>
        <end position="1045"/>
    </location>
</feature>
<dbReference type="OMA" id="GPKTSGW"/>
<sequence>MDVVPKKLNKQTLTPWTDGDPLPHQAGSNGDSCGEGREFAGGSDQGGPTEGHPALLADKAQNTAFDEEGFSGDSTQPEISASSDVTCWTLTDGASDDWPGMSNGSRDDAPEGTVPASPWGDDPGTHHSVLDTREASEQDPPSPTRPHRSQGLQPTANPFGRDPDAFGAGFMDNFCEMSETDLIFRSGLVDEEFKTVSVTAEEDDLWSSFAQPDKSIAQANQETEPGSWDPFPANHDSPNTGPVPVQCQPDPSGDPSNGTGQVTSEHINEDTRTVDFPTEQQQLPDTPQLDTNQHSDVTAFPLEVKTDTSSEKNQHLANEIVQCDNEAESPSIEVTASGDRIQVNSNIKQLLKDTAFKEIMLDESWMAEKDCLESKAFTVDLCHKGASPDPEEAATSMDLLSDQTIPDDKGQLDSLNNLPIPAKTASDLNANMETNGAAQDLLINFGDSAGDIDAKLVVAPPPEFDTNFDPLLANVESKPTCNSEHSNGDLLMMSMEIPSDSADLRNPDQKTTGNLDRTASDLERFLNELGEGTAVDEDQDTNVGRTPSDMERLLNQLGDGTAIDEIEESSQELASGDMNGTVDGSGDGTGIEDNNENTNRPRTPSEVDRFLNELGDGTIIDDEDKGADKEQIPSDVDRLLNELGDGTVIDEVGDPIKTSGVDEGDELNPSEQEGDVQKMEEVVAEAPSQEEKSARNTNEAWDQLVREGSITMQENVPEQSSSMSGIPSSPLDSGEEVDKPVPVSANTEEEVVKTNVVDAEAEPVISHPGIRLDRDAKRRSFFGEGDSIAKDSAFQPKMPEQPSPSSPVSSISISSALPSVPVLPKVNTAYQRPKNFYETKPRAATDSFVSSHALLGLGGEQTISADTKSRSASEPPPSTSTTEVDPPAEAITFPRSEDTCFAAEPPLEGVMSSRSEDPGIAAEPPPEAITSSWSVSPGIAAEPPLEAITSPSSKDPGIAAEPPEVITSPSSKDSIVTTKSTQFIRALYGSKPGSKPSDLVDEDGKTLLEYEQERREVLAAVKVKRKKKVSWQGGSSQFENLTSPDSEGPLSPTGKSSIVKQEPSPLSPVFLGHTSQGSAINFTTLTPKPYKPLGHRVEIPSNKPKEDTFVPDVTNSTLQLLPEKPPDTDSKSPQSAASVNVALVGSPASTKSDDKMSSVECAPKELDTPCLSKTPSQELQAKIFEASSEPPGTSKVQPAESKQEGNDEAPIDLKKMRSLWEQKSTMASAMEAESLHLKKSHPRRMFSFEVKLKEAAREKTAPKQAAPEAEVRADIPLEDDSSDIMPKDLDDDYDRCDSYTYEVMPQRKTAILSHRTSESIIAKEIREQKEREQELLKEGRLKSTTDQDEVDKDMQVHLIKQESIDDKEVRLNKKQNTGCIAELQKAQKVQENGGSSIEGLCCEPEQSSLPITIRYAEQNSKGPQLMAEPEVTQQTIQVQETLPRGQTRSASPEPAVVIIDKDKAEASETQEVPRRKESIVQREIRLQREREGENVLERQRALEETRTRRASLEGSSHSSSGRSTPIKGLQSPTTSSSTFTPIKIALAPAGPKSAPIKPALTPVSPKRVDSPLMTAKPPEKPPLVRFGLSSVDLEPYSSYREYQKMLRGRKTGEKSSDKPGPMKATEGSVSVKQSPVGAAVKEITAKEQGQQRPPSPIVVRPPSPLLRRPPSPAPHRVPSPVEEPSSQDTTDSAPSKPETLVQREIRLAKEREAELQKERASANPSTDLKKAFDADISEVVLVEKTPTLERSKVTEMAPVTPRPQVTQSPRSVSSPEQEVVVMRRGGETPMERDIRLAEERETMLRKERGLPLKASINTTATQAGRTKPPAQPSPRPLPPNSPDFPDSPAYYLKTVNYYIEKEFEEERRRELTLKGEGKIRTLSVCEDLAPQDTEETLSPVKRSPYSQAESLIQQEIRLQQEREDQYRREKGLMSPTSPRLTGDMTDSTMQGGAEGGEMEETSPSSSEKPTPKYRPQRRSLIMAQQWEEKFK</sequence>
<evidence type="ECO:0000313" key="4">
    <source>
        <dbReference type="RefSeq" id="XP_022100189.1"/>
    </source>
</evidence>
<feature type="compositionally biased region" description="Basic and acidic residues" evidence="1">
    <location>
        <begin position="1459"/>
        <end position="1511"/>
    </location>
</feature>
<name>A0A8B7Z3H7_ACAPL</name>
<feature type="compositionally biased region" description="Polar residues" evidence="1">
    <location>
        <begin position="1763"/>
        <end position="1776"/>
    </location>
</feature>
<evidence type="ECO:0000313" key="3">
    <source>
        <dbReference type="RefSeq" id="XP_022100188.1"/>
    </source>
</evidence>
<feature type="compositionally biased region" description="Basic and acidic residues" evidence="1">
    <location>
        <begin position="1701"/>
        <end position="1720"/>
    </location>
</feature>
<accession>A0A8B7Z3H7</accession>
<evidence type="ECO:0000256" key="1">
    <source>
        <dbReference type="SAM" id="MobiDB-lite"/>
    </source>
</evidence>
<dbReference type="RefSeq" id="XP_022100189.1">
    <property type="nucleotide sequence ID" value="XM_022244497.1"/>
</dbReference>
<feature type="compositionally biased region" description="Basic and acidic residues" evidence="1">
    <location>
        <begin position="1151"/>
        <end position="1167"/>
    </location>
</feature>
<feature type="region of interest" description="Disordered" evidence="1">
    <location>
        <begin position="1257"/>
        <end position="1291"/>
    </location>
</feature>
<feature type="compositionally biased region" description="Polar residues" evidence="1">
    <location>
        <begin position="1684"/>
        <end position="1693"/>
    </location>
</feature>
<dbReference type="GeneID" id="110984363"/>
<feature type="compositionally biased region" description="Polar residues" evidence="1">
    <location>
        <begin position="72"/>
        <end position="89"/>
    </location>
</feature>
<dbReference type="Proteomes" id="UP000694845">
    <property type="component" value="Unplaced"/>
</dbReference>
<feature type="compositionally biased region" description="Basic and acidic residues" evidence="1">
    <location>
        <begin position="304"/>
        <end position="314"/>
    </location>
</feature>
<feature type="compositionally biased region" description="Basic and acidic residues" evidence="1">
    <location>
        <begin position="123"/>
        <end position="136"/>
    </location>
</feature>
<feature type="compositionally biased region" description="Polar residues" evidence="1">
    <location>
        <begin position="254"/>
        <end position="265"/>
    </location>
</feature>
<evidence type="ECO:0000313" key="5">
    <source>
        <dbReference type="RefSeq" id="XP_022100190.1"/>
    </source>
</evidence>
<feature type="region of interest" description="Disordered" evidence="1">
    <location>
        <begin position="1889"/>
        <end position="1991"/>
    </location>
</feature>
<evidence type="ECO:0000313" key="2">
    <source>
        <dbReference type="Proteomes" id="UP000694845"/>
    </source>
</evidence>
<feature type="compositionally biased region" description="Basic and acidic residues" evidence="1">
    <location>
        <begin position="1333"/>
        <end position="1345"/>
    </location>
</feature>
<feature type="region of interest" description="Disordered" evidence="1">
    <location>
        <begin position="572"/>
        <end position="606"/>
    </location>
</feature>
<feature type="compositionally biased region" description="Polar residues" evidence="1">
    <location>
        <begin position="861"/>
        <end position="872"/>
    </location>
</feature>
<feature type="region of interest" description="Disordered" evidence="1">
    <location>
        <begin position="1027"/>
        <end position="1072"/>
    </location>
</feature>
<dbReference type="OrthoDB" id="10072671at2759"/>
<feature type="compositionally biased region" description="Basic and acidic residues" evidence="1">
    <location>
        <begin position="1095"/>
        <end position="1108"/>
    </location>
</feature>
<feature type="compositionally biased region" description="Basic and acidic residues" evidence="1">
    <location>
        <begin position="1918"/>
        <end position="1931"/>
    </location>
</feature>
<feature type="region of interest" description="Disordered" evidence="1">
    <location>
        <begin position="859"/>
        <end position="975"/>
    </location>
</feature>
<feature type="region of interest" description="Disordered" evidence="1">
    <location>
        <begin position="645"/>
        <end position="755"/>
    </location>
</feature>
<feature type="region of interest" description="Disordered" evidence="1">
    <location>
        <begin position="1440"/>
        <end position="1586"/>
    </location>
</feature>
<feature type="compositionally biased region" description="Basic and acidic residues" evidence="1">
    <location>
        <begin position="1784"/>
        <end position="1810"/>
    </location>
</feature>
<feature type="compositionally biased region" description="Polar residues" evidence="1">
    <location>
        <begin position="278"/>
        <end position="296"/>
    </location>
</feature>
<keyword evidence="2" id="KW-1185">Reference proteome</keyword>
<feature type="region of interest" description="Disordered" evidence="1">
    <location>
        <begin position="202"/>
        <end position="316"/>
    </location>
</feature>
<feature type="compositionally biased region" description="Polar residues" evidence="1">
    <location>
        <begin position="1815"/>
        <end position="1824"/>
    </location>
</feature>
<feature type="compositionally biased region" description="Pro residues" evidence="1">
    <location>
        <begin position="1653"/>
        <end position="1677"/>
    </location>
</feature>
<feature type="region of interest" description="Disordered" evidence="1">
    <location>
        <begin position="1752"/>
        <end position="1848"/>
    </location>
</feature>
<dbReference type="RefSeq" id="XP_022100190.1">
    <property type="nucleotide sequence ID" value="XM_022244498.1"/>
</dbReference>
<feature type="region of interest" description="Disordered" evidence="1">
    <location>
        <begin position="776"/>
        <end position="812"/>
    </location>
</feature>
<protein>
    <submittedName>
        <fullName evidence="3 4">Uncharacterized protein LOC110984363 isoform X1</fullName>
    </submittedName>
</protein>
<feature type="region of interest" description="Disordered" evidence="1">
    <location>
        <begin position="1604"/>
        <end position="1730"/>
    </location>
</feature>
<feature type="region of interest" description="Disordered" evidence="1">
    <location>
        <begin position="1333"/>
        <end position="1353"/>
    </location>
</feature>
<feature type="compositionally biased region" description="Pro residues" evidence="1">
    <location>
        <begin position="1829"/>
        <end position="1842"/>
    </location>
</feature>
<dbReference type="KEGG" id="aplc:110984363"/>
<proteinExistence type="predicted"/>
<organism evidence="2 3">
    <name type="scientific">Acanthaster planci</name>
    <name type="common">Crown-of-thorns starfish</name>
    <dbReference type="NCBI Taxonomy" id="133434"/>
    <lineage>
        <taxon>Eukaryota</taxon>
        <taxon>Metazoa</taxon>
        <taxon>Echinodermata</taxon>
        <taxon>Eleutherozoa</taxon>
        <taxon>Asterozoa</taxon>
        <taxon>Asteroidea</taxon>
        <taxon>Valvatacea</taxon>
        <taxon>Valvatida</taxon>
        <taxon>Acanthasteridae</taxon>
        <taxon>Acanthaster</taxon>
    </lineage>
</organism>
<reference evidence="3 4" key="1">
    <citation type="submission" date="2025-04" db="UniProtKB">
        <authorList>
            <consortium name="RefSeq"/>
        </authorList>
    </citation>
    <scope>IDENTIFICATION</scope>
</reference>
<feature type="region of interest" description="Disordered" evidence="1">
    <location>
        <begin position="1085"/>
        <end position="1212"/>
    </location>
</feature>
<feature type="compositionally biased region" description="Low complexity" evidence="1">
    <location>
        <begin position="717"/>
        <end position="732"/>
    </location>
</feature>
<feature type="compositionally biased region" description="Basic and acidic residues" evidence="1">
    <location>
        <begin position="1201"/>
        <end position="1212"/>
    </location>
</feature>
<feature type="compositionally biased region" description="Polar residues" evidence="1">
    <location>
        <begin position="1934"/>
        <end position="1950"/>
    </location>
</feature>
<dbReference type="RefSeq" id="XP_022100188.1">
    <property type="nucleotide sequence ID" value="XM_022244496.1"/>
</dbReference>
<feature type="compositionally biased region" description="Acidic residues" evidence="1">
    <location>
        <begin position="662"/>
        <end position="674"/>
    </location>
</feature>
<feature type="compositionally biased region" description="Low complexity" evidence="1">
    <location>
        <begin position="1531"/>
        <end position="1541"/>
    </location>
</feature>
<feature type="compositionally biased region" description="Low complexity" evidence="1">
    <location>
        <begin position="1512"/>
        <end position="1523"/>
    </location>
</feature>
<gene>
    <name evidence="3 4 5" type="primary">LOC110984363</name>
</gene>
<feature type="region of interest" description="Disordered" evidence="1">
    <location>
        <begin position="1"/>
        <end position="171"/>
    </location>
</feature>